<dbReference type="KEGG" id="gps:C427_2553"/>
<dbReference type="eggNOG" id="COG2168">
    <property type="taxonomic scope" value="Bacteria"/>
</dbReference>
<proteinExistence type="predicted"/>
<dbReference type="HOGENOM" id="CLU_166087_4_0_6"/>
<dbReference type="STRING" id="1129794.C427_2553"/>
<dbReference type="InterPro" id="IPR007215">
    <property type="entry name" value="Sulphur_relay_TusB/DsrH"/>
</dbReference>
<dbReference type="GO" id="GO:1990228">
    <property type="term" value="C:sulfurtransferase complex"/>
    <property type="evidence" value="ECO:0007669"/>
    <property type="project" value="TreeGrafter"/>
</dbReference>
<dbReference type="AlphaFoldDB" id="K7A4A4"/>
<dbReference type="InterPro" id="IPR027396">
    <property type="entry name" value="DsrEFH-like"/>
</dbReference>
<evidence type="ECO:0008006" key="3">
    <source>
        <dbReference type="Google" id="ProtNLM"/>
    </source>
</evidence>
<dbReference type="GO" id="GO:0002143">
    <property type="term" value="P:tRNA wobble position uridine thiolation"/>
    <property type="evidence" value="ECO:0007669"/>
    <property type="project" value="InterPro"/>
</dbReference>
<dbReference type="Pfam" id="PF04077">
    <property type="entry name" value="DsrH"/>
    <property type="match status" value="1"/>
</dbReference>
<dbReference type="Proteomes" id="UP000011864">
    <property type="component" value="Chromosome"/>
</dbReference>
<reference evidence="1 2" key="1">
    <citation type="journal article" date="2013" name="Genome Announc.">
        <title>Complete Genome Sequence of Glaciecola psychrophila Strain 170T.</title>
        <authorList>
            <person name="Yin J."/>
            <person name="Chen J."/>
            <person name="Liu G."/>
            <person name="Yu Y."/>
            <person name="Song L."/>
            <person name="Wang X."/>
            <person name="Qu X."/>
        </authorList>
    </citation>
    <scope>NUCLEOTIDE SEQUENCE [LARGE SCALE GENOMIC DNA]</scope>
    <source>
        <strain evidence="1 2">170</strain>
    </source>
</reference>
<organism evidence="1 2">
    <name type="scientific">Paraglaciecola psychrophila 170</name>
    <dbReference type="NCBI Taxonomy" id="1129794"/>
    <lineage>
        <taxon>Bacteria</taxon>
        <taxon>Pseudomonadati</taxon>
        <taxon>Pseudomonadota</taxon>
        <taxon>Gammaproteobacteria</taxon>
        <taxon>Alteromonadales</taxon>
        <taxon>Alteromonadaceae</taxon>
        <taxon>Paraglaciecola</taxon>
    </lineage>
</organism>
<dbReference type="PANTHER" id="PTHR37526:SF1">
    <property type="entry name" value="PROTEIN TUSB"/>
    <property type="match status" value="1"/>
</dbReference>
<dbReference type="NCBIfam" id="TIGR03011">
    <property type="entry name" value="sulf_tusB_dsrH"/>
    <property type="match status" value="1"/>
</dbReference>
<dbReference type="PATRIC" id="fig|1129794.4.peg.2533"/>
<dbReference type="SUPFAM" id="SSF75169">
    <property type="entry name" value="DsrEFH-like"/>
    <property type="match status" value="1"/>
</dbReference>
<evidence type="ECO:0000313" key="1">
    <source>
        <dbReference type="EMBL" id="AGH44662.1"/>
    </source>
</evidence>
<sequence length="94" mass="10751">MILHKISTSPFTHLALQHCLQRIDEIDALLLTQDAVYAVMHQTLNSKLAELDSVFVLKEDAEARGVHVKSNHIQLISYAEFVDLSLEYEKVMSW</sequence>
<protein>
    <recommendedName>
        <fullName evidence="3">Sulfur relay protein TusB/DsrH</fullName>
    </recommendedName>
</protein>
<dbReference type="OrthoDB" id="6183100at2"/>
<accession>K7A4A4</accession>
<keyword evidence="2" id="KW-1185">Reference proteome</keyword>
<gene>
    <name evidence="1" type="ORF">C427_2553</name>
</gene>
<evidence type="ECO:0000313" key="2">
    <source>
        <dbReference type="Proteomes" id="UP000011864"/>
    </source>
</evidence>
<dbReference type="Gene3D" id="3.40.1260.10">
    <property type="entry name" value="DsrEFH-like"/>
    <property type="match status" value="1"/>
</dbReference>
<dbReference type="EMBL" id="CP003837">
    <property type="protein sequence ID" value="AGH44662.1"/>
    <property type="molecule type" value="Genomic_DNA"/>
</dbReference>
<dbReference type="RefSeq" id="WP_007637292.1">
    <property type="nucleotide sequence ID" value="NC_020514.1"/>
</dbReference>
<dbReference type="PANTHER" id="PTHR37526">
    <property type="entry name" value="PROTEIN TUSB"/>
    <property type="match status" value="1"/>
</dbReference>
<name>K7A4A4_9ALTE</name>